<gene>
    <name evidence="7 8" type="primary">fliQ</name>
    <name evidence="8" type="ORF">C0630_18435</name>
</gene>
<feature type="transmembrane region" description="Helical" evidence="7">
    <location>
        <begin position="51"/>
        <end position="70"/>
    </location>
</feature>
<evidence type="ECO:0000313" key="8">
    <source>
        <dbReference type="EMBL" id="PLX59883.1"/>
    </source>
</evidence>
<dbReference type="PIRSF" id="PIRSF004669">
    <property type="entry name" value="FliQ"/>
    <property type="match status" value="1"/>
</dbReference>
<dbReference type="GO" id="GO:0005886">
    <property type="term" value="C:plasma membrane"/>
    <property type="evidence" value="ECO:0007669"/>
    <property type="project" value="UniProtKB-SubCell"/>
</dbReference>
<sequence>MTPDSVRDIGQRALEVTVALGAVLLIPALAVGLLVAMFQAATQINEMTLSFIPKLIIVVVVLMMTGPWMLQVIINFTVTLFEGIPDFIG</sequence>
<evidence type="ECO:0000256" key="2">
    <source>
        <dbReference type="ARBA" id="ARBA00006156"/>
    </source>
</evidence>
<protein>
    <recommendedName>
        <fullName evidence="7">Flagellar biosynthetic protein FliQ</fullName>
    </recommendedName>
</protein>
<dbReference type="PANTHER" id="PTHR34040">
    <property type="entry name" value="FLAGELLAR BIOSYNTHETIC PROTEIN FLIQ"/>
    <property type="match status" value="1"/>
</dbReference>
<dbReference type="Pfam" id="PF01313">
    <property type="entry name" value="Bac_export_3"/>
    <property type="match status" value="1"/>
</dbReference>
<evidence type="ECO:0000313" key="9">
    <source>
        <dbReference type="Proteomes" id="UP000235015"/>
    </source>
</evidence>
<comment type="similarity">
    <text evidence="2 7">Belongs to the FliQ/MopD/SpaQ family.</text>
</comment>
<name>A0A2N6CS18_9GAMM</name>
<evidence type="ECO:0000256" key="7">
    <source>
        <dbReference type="RuleBase" id="RU364090"/>
    </source>
</evidence>
<proteinExistence type="inferred from homology"/>
<dbReference type="RefSeq" id="WP_273440911.1">
    <property type="nucleotide sequence ID" value="NZ_PKUN01000030.1"/>
</dbReference>
<dbReference type="InterPro" id="IPR006305">
    <property type="entry name" value="FliQ"/>
</dbReference>
<keyword evidence="7" id="KW-0975">Bacterial flagellum</keyword>
<evidence type="ECO:0000256" key="4">
    <source>
        <dbReference type="ARBA" id="ARBA00022692"/>
    </source>
</evidence>
<comment type="subcellular location">
    <subcellularLocation>
        <location evidence="1 7">Cell membrane</location>
        <topology evidence="1">Multi-pass membrane protein</topology>
    </subcellularLocation>
    <subcellularLocation>
        <location evidence="7">Bacterial flagellum basal body</location>
    </subcellularLocation>
</comment>
<dbReference type="GO" id="GO:0009425">
    <property type="term" value="C:bacterial-type flagellum basal body"/>
    <property type="evidence" value="ECO:0007669"/>
    <property type="project" value="UniProtKB-SubCell"/>
</dbReference>
<evidence type="ECO:0000256" key="6">
    <source>
        <dbReference type="ARBA" id="ARBA00023136"/>
    </source>
</evidence>
<dbReference type="NCBIfam" id="TIGR01402">
    <property type="entry name" value="fliQ"/>
    <property type="match status" value="1"/>
</dbReference>
<feature type="transmembrane region" description="Helical" evidence="7">
    <location>
        <begin position="16"/>
        <end position="39"/>
    </location>
</feature>
<evidence type="ECO:0000256" key="5">
    <source>
        <dbReference type="ARBA" id="ARBA00022989"/>
    </source>
</evidence>
<keyword evidence="8" id="KW-0282">Flagellum</keyword>
<keyword evidence="6 7" id="KW-0472">Membrane</keyword>
<dbReference type="GO" id="GO:0009306">
    <property type="term" value="P:protein secretion"/>
    <property type="evidence" value="ECO:0007669"/>
    <property type="project" value="InterPro"/>
</dbReference>
<comment type="caution">
    <text evidence="8">The sequence shown here is derived from an EMBL/GenBank/DDBJ whole genome shotgun (WGS) entry which is preliminary data.</text>
</comment>
<dbReference type="EMBL" id="PKUN01000030">
    <property type="protein sequence ID" value="PLX59883.1"/>
    <property type="molecule type" value="Genomic_DNA"/>
</dbReference>
<keyword evidence="5 7" id="KW-1133">Transmembrane helix</keyword>
<dbReference type="PRINTS" id="PR00952">
    <property type="entry name" value="TYPE3IMQPROT"/>
</dbReference>
<keyword evidence="8" id="KW-0966">Cell projection</keyword>
<comment type="function">
    <text evidence="7">Role in flagellar biosynthesis.</text>
</comment>
<reference evidence="8 9" key="1">
    <citation type="submission" date="2017-11" db="EMBL/GenBank/DDBJ databases">
        <title>Genome-resolved metagenomics identifies genetic mobility, metabolic interactions, and unexpected diversity in perchlorate-reducing communities.</title>
        <authorList>
            <person name="Barnum T.P."/>
            <person name="Figueroa I.A."/>
            <person name="Carlstrom C.I."/>
            <person name="Lucas L.N."/>
            <person name="Engelbrektson A.L."/>
            <person name="Coates J.D."/>
        </authorList>
    </citation>
    <scope>NUCLEOTIDE SEQUENCE [LARGE SCALE GENOMIC DNA]</scope>
    <source>
        <strain evidence="8">BM301</strain>
    </source>
</reference>
<keyword evidence="3 7" id="KW-1003">Cell membrane</keyword>
<evidence type="ECO:0000256" key="3">
    <source>
        <dbReference type="ARBA" id="ARBA00022475"/>
    </source>
</evidence>
<keyword evidence="8" id="KW-0969">Cilium</keyword>
<dbReference type="STRING" id="1111735.GCA_000428045_03195"/>
<accession>A0A2N6CS18</accession>
<keyword evidence="4 7" id="KW-0812">Transmembrane</keyword>
<dbReference type="InterPro" id="IPR002191">
    <property type="entry name" value="Bac_export_3"/>
</dbReference>
<dbReference type="PANTHER" id="PTHR34040:SF8">
    <property type="entry name" value="FLAGELLAR BIOSYNTHETIC PROTEIN FLIQ"/>
    <property type="match status" value="1"/>
</dbReference>
<dbReference type="GO" id="GO:0044780">
    <property type="term" value="P:bacterial-type flagellum assembly"/>
    <property type="evidence" value="ECO:0007669"/>
    <property type="project" value="InterPro"/>
</dbReference>
<dbReference type="AlphaFoldDB" id="A0A2N6CS18"/>
<dbReference type="Proteomes" id="UP000235015">
    <property type="component" value="Unassembled WGS sequence"/>
</dbReference>
<evidence type="ECO:0000256" key="1">
    <source>
        <dbReference type="ARBA" id="ARBA00004651"/>
    </source>
</evidence>
<organism evidence="8 9">
    <name type="scientific">Sedimenticola selenatireducens</name>
    <dbReference type="NCBI Taxonomy" id="191960"/>
    <lineage>
        <taxon>Bacteria</taxon>
        <taxon>Pseudomonadati</taxon>
        <taxon>Pseudomonadota</taxon>
        <taxon>Gammaproteobacteria</taxon>
        <taxon>Chromatiales</taxon>
        <taxon>Sedimenticolaceae</taxon>
        <taxon>Sedimenticola</taxon>
    </lineage>
</organism>